<dbReference type="RefSeq" id="WP_249514865.1">
    <property type="nucleotide sequence ID" value="NZ_CP093366.1"/>
</dbReference>
<proteinExistence type="predicted"/>
<reference evidence="2" key="1">
    <citation type="journal article" date="2022" name="Int. J. Syst. Evol. Microbiol.">
        <title>Apilactobacillus apisilvae sp. nov., Nicolia spurrieriana gen. nov. sp. nov., Bombilactobacillus folatiphilus sp. nov. and Bombilactobacillus thymidiniphilus sp. nov., four new lactic acid bacterial isolates from stingless bees Tetragonula carbonaria and Austroplebeia australis.</title>
        <authorList>
            <person name="Oliphant S.A."/>
            <person name="Watson-Haigh N.S."/>
            <person name="Sumby K.M."/>
            <person name="Gardner J."/>
            <person name="Groom S."/>
            <person name="Jiranek V."/>
        </authorList>
    </citation>
    <scope>NUCLEOTIDE SEQUENCE</scope>
    <source>
        <strain evidence="2">SG4_D2</strain>
    </source>
</reference>
<organism evidence="2 3">
    <name type="scientific">Bombilactobacillus folatiphilus</name>
    <dbReference type="NCBI Taxonomy" id="2923362"/>
    <lineage>
        <taxon>Bacteria</taxon>
        <taxon>Bacillati</taxon>
        <taxon>Bacillota</taxon>
        <taxon>Bacilli</taxon>
        <taxon>Lactobacillales</taxon>
        <taxon>Lactobacillaceae</taxon>
        <taxon>Bombilactobacillus</taxon>
    </lineage>
</organism>
<gene>
    <name evidence="2" type="ORF">MOO45_02765</name>
</gene>
<keyword evidence="3" id="KW-1185">Reference proteome</keyword>
<evidence type="ECO:0000313" key="3">
    <source>
        <dbReference type="Proteomes" id="UP000831495"/>
    </source>
</evidence>
<evidence type="ECO:0008006" key="4">
    <source>
        <dbReference type="Google" id="ProtNLM"/>
    </source>
</evidence>
<evidence type="ECO:0000313" key="2">
    <source>
        <dbReference type="EMBL" id="UQS82587.1"/>
    </source>
</evidence>
<protein>
    <recommendedName>
        <fullName evidence="4">DUF669 domain-containing protein</fullName>
    </recommendedName>
</protein>
<sequence>MAKIKTVEVGQGLIPEGHYVFKVDDVDDSKYEDFGKITINLITKDGKKFSERFTLLKADGKLNEGAQKAWSFWVGIILNQWGAGESDTDDLIGKYLEADVVHKESDQINEKTGKAYVNANLENIKSADGFDGAEDEKPMVDSDEDDDLDDLDDL</sequence>
<feature type="compositionally biased region" description="Acidic residues" evidence="1">
    <location>
        <begin position="141"/>
        <end position="154"/>
    </location>
</feature>
<dbReference type="EMBL" id="CP093366">
    <property type="protein sequence ID" value="UQS82587.1"/>
    <property type="molecule type" value="Genomic_DNA"/>
</dbReference>
<accession>A0ABY4PBE2</accession>
<name>A0ABY4PBE2_9LACO</name>
<evidence type="ECO:0000256" key="1">
    <source>
        <dbReference type="SAM" id="MobiDB-lite"/>
    </source>
</evidence>
<feature type="region of interest" description="Disordered" evidence="1">
    <location>
        <begin position="127"/>
        <end position="154"/>
    </location>
</feature>
<dbReference type="Proteomes" id="UP000831495">
    <property type="component" value="Chromosome"/>
</dbReference>